<dbReference type="Gene3D" id="1.25.10.10">
    <property type="entry name" value="Leucine-rich Repeat Variant"/>
    <property type="match status" value="1"/>
</dbReference>
<dbReference type="GO" id="GO:0051015">
    <property type="term" value="F:actin filament binding"/>
    <property type="evidence" value="ECO:0007669"/>
    <property type="project" value="TreeGrafter"/>
</dbReference>
<organism evidence="1 2">
    <name type="scientific">Eschrichtius robustus</name>
    <name type="common">California gray whale</name>
    <name type="synonym">Eschrichtius gibbosus</name>
    <dbReference type="NCBI Taxonomy" id="9764"/>
    <lineage>
        <taxon>Eukaryota</taxon>
        <taxon>Metazoa</taxon>
        <taxon>Chordata</taxon>
        <taxon>Craniata</taxon>
        <taxon>Vertebrata</taxon>
        <taxon>Euteleostomi</taxon>
        <taxon>Mammalia</taxon>
        <taxon>Eutheria</taxon>
        <taxon>Laurasiatheria</taxon>
        <taxon>Artiodactyla</taxon>
        <taxon>Whippomorpha</taxon>
        <taxon>Cetacea</taxon>
        <taxon>Mysticeti</taxon>
        <taxon>Eschrichtiidae</taxon>
        <taxon>Eschrichtius</taxon>
    </lineage>
</organism>
<dbReference type="PANTHER" id="PTHR45920:SF3">
    <property type="entry name" value="FH1_FH2 DOMAIN-CONTAINING PROTEIN 3"/>
    <property type="match status" value="1"/>
</dbReference>
<gene>
    <name evidence="1" type="ORF">J1605_017982</name>
</gene>
<dbReference type="GO" id="GO:0045214">
    <property type="term" value="P:sarcomere organization"/>
    <property type="evidence" value="ECO:0007669"/>
    <property type="project" value="TreeGrafter"/>
</dbReference>
<name>A0AB34HY81_ESCRO</name>
<comment type="caution">
    <text evidence="1">The sequence shown here is derived from an EMBL/GenBank/DDBJ whole genome shotgun (WGS) entry which is preliminary data.</text>
</comment>
<dbReference type="EMBL" id="JAIQCJ010000448">
    <property type="protein sequence ID" value="KAJ8796304.1"/>
    <property type="molecule type" value="Genomic_DNA"/>
</dbReference>
<dbReference type="AlphaFoldDB" id="A0AB34HY81"/>
<reference evidence="1 2" key="1">
    <citation type="submission" date="2022-11" db="EMBL/GenBank/DDBJ databases">
        <title>Whole genome sequence of Eschrichtius robustus ER-17-0199.</title>
        <authorList>
            <person name="Bruniche-Olsen A."/>
            <person name="Black A.N."/>
            <person name="Fields C.J."/>
            <person name="Walden K."/>
            <person name="Dewoody J.A."/>
        </authorList>
    </citation>
    <scope>NUCLEOTIDE SEQUENCE [LARGE SCALE GENOMIC DNA]</scope>
    <source>
        <strain evidence="1">ER-17-0199</strain>
        <tissue evidence="1">Blubber</tissue>
    </source>
</reference>
<dbReference type="Proteomes" id="UP001159641">
    <property type="component" value="Unassembled WGS sequence"/>
</dbReference>
<evidence type="ECO:0000313" key="2">
    <source>
        <dbReference type="Proteomes" id="UP001159641"/>
    </source>
</evidence>
<dbReference type="PANTHER" id="PTHR45920">
    <property type="entry name" value="FORMIN HOMOLOGY 2 DOMAIN CONTAINING, ISOFORM I"/>
    <property type="match status" value="1"/>
</dbReference>
<protein>
    <submittedName>
        <fullName evidence="1">Uncharacterized protein</fullName>
    </submittedName>
</protein>
<sequence>MALPGLSEDEKGGGVVPKVTGRKKVELGIQGQQIPGLKQYNMYICPLAMYSEPRPLARCCQGLEGNWHGCELVLERGDPQKLYNSSGRDLRRALFSLKQIFQDDKDLVHEFVVAEGLTCLIKVGAEADQNYQNYILRGK</sequence>
<dbReference type="GO" id="GO:0030866">
    <property type="term" value="P:cortical actin cytoskeleton organization"/>
    <property type="evidence" value="ECO:0007669"/>
    <property type="project" value="TreeGrafter"/>
</dbReference>
<accession>A0AB34HY81</accession>
<keyword evidence="2" id="KW-1185">Reference proteome</keyword>
<proteinExistence type="predicted"/>
<dbReference type="GO" id="GO:0005737">
    <property type="term" value="C:cytoplasm"/>
    <property type="evidence" value="ECO:0007669"/>
    <property type="project" value="TreeGrafter"/>
</dbReference>
<dbReference type="GO" id="GO:0055003">
    <property type="term" value="P:cardiac myofibril assembly"/>
    <property type="evidence" value="ECO:0007669"/>
    <property type="project" value="TreeGrafter"/>
</dbReference>
<dbReference type="GO" id="GO:0005856">
    <property type="term" value="C:cytoskeleton"/>
    <property type="evidence" value="ECO:0007669"/>
    <property type="project" value="TreeGrafter"/>
</dbReference>
<dbReference type="InterPro" id="IPR011989">
    <property type="entry name" value="ARM-like"/>
</dbReference>
<evidence type="ECO:0000313" key="1">
    <source>
        <dbReference type="EMBL" id="KAJ8796304.1"/>
    </source>
</evidence>